<evidence type="ECO:0000313" key="4">
    <source>
        <dbReference type="EMBL" id="OBZ82934.1"/>
    </source>
</evidence>
<reference evidence="4 5" key="1">
    <citation type="submission" date="2016-03" db="EMBL/GenBank/DDBJ databases">
        <title>Choanephora cucurbitarum.</title>
        <authorList>
            <person name="Min B."/>
            <person name="Park H."/>
            <person name="Park J.-H."/>
            <person name="Shin H.-D."/>
            <person name="Choi I.-G."/>
        </authorList>
    </citation>
    <scope>NUCLEOTIDE SEQUENCE [LARGE SCALE GENOMIC DNA]</scope>
    <source>
        <strain evidence="4 5">KUS-F28377</strain>
    </source>
</reference>
<dbReference type="OrthoDB" id="4703at2759"/>
<evidence type="ECO:0000256" key="1">
    <source>
        <dbReference type="ARBA" id="ARBA00004123"/>
    </source>
</evidence>
<proteinExistence type="predicted"/>
<dbReference type="AlphaFoldDB" id="A0A1C7N6I8"/>
<organism evidence="4 5">
    <name type="scientific">Choanephora cucurbitarum</name>
    <dbReference type="NCBI Taxonomy" id="101091"/>
    <lineage>
        <taxon>Eukaryota</taxon>
        <taxon>Fungi</taxon>
        <taxon>Fungi incertae sedis</taxon>
        <taxon>Mucoromycota</taxon>
        <taxon>Mucoromycotina</taxon>
        <taxon>Mucoromycetes</taxon>
        <taxon>Mucorales</taxon>
        <taxon>Mucorineae</taxon>
        <taxon>Choanephoraceae</taxon>
        <taxon>Choanephoroideae</taxon>
        <taxon>Choanephora</taxon>
    </lineage>
</organism>
<keyword evidence="3" id="KW-0539">Nucleus</keyword>
<keyword evidence="5" id="KW-1185">Reference proteome</keyword>
<comment type="caution">
    <text evidence="4">The sequence shown here is derived from an EMBL/GenBank/DDBJ whole genome shotgun (WGS) entry which is preliminary data.</text>
</comment>
<evidence type="ECO:0000313" key="5">
    <source>
        <dbReference type="Proteomes" id="UP000093000"/>
    </source>
</evidence>
<evidence type="ECO:0000256" key="3">
    <source>
        <dbReference type="ARBA" id="ARBA00023242"/>
    </source>
</evidence>
<dbReference type="GO" id="GO:0000127">
    <property type="term" value="C:transcription factor TFIIIC complex"/>
    <property type="evidence" value="ECO:0007669"/>
    <property type="project" value="TreeGrafter"/>
</dbReference>
<keyword evidence="2" id="KW-0804">Transcription</keyword>
<dbReference type="InterPro" id="IPR036322">
    <property type="entry name" value="WD40_repeat_dom_sf"/>
</dbReference>
<dbReference type="PANTHER" id="PTHR15052:SF2">
    <property type="entry name" value="GENERAL TRANSCRIPTION FACTOR 3C POLYPEPTIDE 2"/>
    <property type="match status" value="1"/>
</dbReference>
<dbReference type="PANTHER" id="PTHR15052">
    <property type="entry name" value="RNA POLYMERASE III TRANSCRIPTION INITIATION FACTOR COMPLEX SUBUNIT"/>
    <property type="match status" value="1"/>
</dbReference>
<name>A0A1C7N6I8_9FUNG</name>
<dbReference type="EMBL" id="LUGH01000755">
    <property type="protein sequence ID" value="OBZ82934.1"/>
    <property type="molecule type" value="Genomic_DNA"/>
</dbReference>
<accession>A0A1C7N6I8</accession>
<dbReference type="SUPFAM" id="SSF50978">
    <property type="entry name" value="WD40 repeat-like"/>
    <property type="match status" value="1"/>
</dbReference>
<dbReference type="InterPro" id="IPR015943">
    <property type="entry name" value="WD40/YVTN_repeat-like_dom_sf"/>
</dbReference>
<dbReference type="STRING" id="101091.A0A1C7N6I8"/>
<gene>
    <name evidence="4" type="primary">sfc6_0</name>
    <name evidence="4" type="ORF">A0J61_09014</name>
</gene>
<dbReference type="GO" id="GO:0005634">
    <property type="term" value="C:nucleus"/>
    <property type="evidence" value="ECO:0007669"/>
    <property type="project" value="UniProtKB-SubCell"/>
</dbReference>
<dbReference type="GO" id="GO:0006383">
    <property type="term" value="P:transcription by RNA polymerase III"/>
    <property type="evidence" value="ECO:0007669"/>
    <property type="project" value="TreeGrafter"/>
</dbReference>
<dbReference type="InParanoid" id="A0A1C7N6I8"/>
<sequence>MGRNNDTNLWAPPVPGLDFDIEGPTADHLIDTSDIYGQTVYEHIHASKEEWTIVDKSEAIPYLPKRQDPLTVTIGIDNQKTEKLPTFGFIRLDENFKMKRGFVINAGMSVWGLDFVPKSTTCHNSQTQYLAIAGYRGSVEEHTGFDETQPTGTYKNAIQIWNLNLSTQVPSKSPFMDLCLLHDFGIIHELKWCPYGAYQEEAVSENEINKLGILSIVCGDGSIRTVVVPHPDYVRKNMCQVDLSETVYMKINQSRCHFQLNTLKPISMAWGGHKKLAIGYANGTLIIWNMFKALYDKSSCQAENSRRFIMMSCRPLDAAIRCIAWNGLRDPERILMGGYDGRLLLLDTNDPHVPLLINRARGIQPNCGWHGHSTMMLHFDNDFIGRGFGFFENGNSSVNRYGECPGVCWSIATSEHHGQASMSTAIGWVRSYNIYQVKLRKLLHYNDETDSYRYLDGFVPQTVEESKKIPSYEQFGDTHMSIQKVVWNPNKPTCAFLASGGAAGLCRVEFEGRGPKWT</sequence>
<dbReference type="InterPro" id="IPR052416">
    <property type="entry name" value="GTF3C_component"/>
</dbReference>
<protein>
    <submittedName>
        <fullName evidence="4">Transcription factor tau subunit sfc6</fullName>
    </submittedName>
</protein>
<dbReference type="Gene3D" id="2.130.10.10">
    <property type="entry name" value="YVTN repeat-like/Quinoprotein amine dehydrogenase"/>
    <property type="match status" value="1"/>
</dbReference>
<comment type="subcellular location">
    <subcellularLocation>
        <location evidence="1">Nucleus</location>
    </subcellularLocation>
</comment>
<evidence type="ECO:0000256" key="2">
    <source>
        <dbReference type="ARBA" id="ARBA00023163"/>
    </source>
</evidence>
<dbReference type="Proteomes" id="UP000093000">
    <property type="component" value="Unassembled WGS sequence"/>
</dbReference>
<dbReference type="FunCoup" id="A0A1C7N6I8">
    <property type="interactions" value="4"/>
</dbReference>